<evidence type="ECO:0000256" key="5">
    <source>
        <dbReference type="ARBA" id="ARBA00022807"/>
    </source>
</evidence>
<gene>
    <name evidence="9" type="ORF">BCR34DRAFT_468278</name>
</gene>
<dbReference type="PRINTS" id="PR00707">
    <property type="entry name" value="UBCTHYDRLASE"/>
</dbReference>
<evidence type="ECO:0000256" key="4">
    <source>
        <dbReference type="ARBA" id="ARBA00022801"/>
    </source>
</evidence>
<protein>
    <recommendedName>
        <fullName evidence="7">Ubiquitin carboxyl-terminal hydrolase</fullName>
        <ecNumber evidence="7">3.4.19.12</ecNumber>
    </recommendedName>
</protein>
<comment type="catalytic activity">
    <reaction evidence="1 6 7">
        <text>Thiol-dependent hydrolysis of ester, thioester, amide, peptide and isopeptide bonds formed by the C-terminal Gly of ubiquitin (a 76-residue protein attached to proteins as an intracellular targeting signal).</text>
        <dbReference type="EC" id="3.4.19.12"/>
    </reaction>
</comment>
<dbReference type="EMBL" id="MCFA01000022">
    <property type="protein sequence ID" value="ORY15908.1"/>
    <property type="molecule type" value="Genomic_DNA"/>
</dbReference>
<dbReference type="PANTHER" id="PTHR10589">
    <property type="entry name" value="UBIQUITIN CARBOXYL-TERMINAL HYDROLASE"/>
    <property type="match status" value="1"/>
</dbReference>
<keyword evidence="10" id="KW-1185">Reference proteome</keyword>
<sequence length="398" mass="44984">VHDKNKWQGFCEIESDPALFSVMIREMGVRGVCVREVYVAEPEFIKENVPEPLLGIILLFKFRPVDPDNEVESCPDNVWFANQLPSQNSCATLAMINMLLNTQDVNLGDHLQQFKEYSEDLNPYHRGQALSTFEFVKRIHNSFAKKQDMLQDDHDLAFKVAKNIKTRRGSLEERRLSASSDECLENQNHFIAFVPIDGKVWKLDGMDKMPTCLGEYDDEEYTWLDFVCDRIQAIMASAGDDGYGVLALAQSPLEGLRKEMCTSIAGTKAIEARLDDLDAEWKAFLETNNDGTVPGAMTSPSLLNSLGIFADQLTAATVSDHLKKKIASEDMPHLLSLREAALKEQVKLQASIMEEMDKESAEDEMAKERRHDYGPVISAWLRMLAENGYIEEVLGQYM</sequence>
<dbReference type="GO" id="GO:0006511">
    <property type="term" value="P:ubiquitin-dependent protein catabolic process"/>
    <property type="evidence" value="ECO:0007669"/>
    <property type="project" value="UniProtKB-UniRule"/>
</dbReference>
<dbReference type="Gene3D" id="3.40.532.10">
    <property type="entry name" value="Peptidase C12, ubiquitin carboxyl-terminal hydrolase"/>
    <property type="match status" value="1"/>
</dbReference>
<evidence type="ECO:0000313" key="10">
    <source>
        <dbReference type="Proteomes" id="UP000193144"/>
    </source>
</evidence>
<name>A0A1Y2A0C9_9PLEO</name>
<evidence type="ECO:0000256" key="7">
    <source>
        <dbReference type="RuleBase" id="RU361215"/>
    </source>
</evidence>
<dbReference type="PANTHER" id="PTHR10589:SF29">
    <property type="entry name" value="UBIQUITIN CARBOXYL-TERMINAL HYDROLASE"/>
    <property type="match status" value="1"/>
</dbReference>
<feature type="site" description="Transition state stabilizer" evidence="6">
    <location>
        <position position="83"/>
    </location>
</feature>
<feature type="active site" description="Nucleophile" evidence="6">
    <location>
        <position position="90"/>
    </location>
</feature>
<comment type="similarity">
    <text evidence="6 7">Belongs to the peptidase C12 family.</text>
</comment>
<dbReference type="EC" id="3.4.19.12" evidence="7"/>
<keyword evidence="3 6" id="KW-0833">Ubl conjugation pathway</keyword>
<feature type="active site" description="Proton donor" evidence="6">
    <location>
        <position position="189"/>
    </location>
</feature>
<reference evidence="9 10" key="1">
    <citation type="submission" date="2016-07" db="EMBL/GenBank/DDBJ databases">
        <title>Pervasive Adenine N6-methylation of Active Genes in Fungi.</title>
        <authorList>
            <consortium name="DOE Joint Genome Institute"/>
            <person name="Mondo S.J."/>
            <person name="Dannebaum R.O."/>
            <person name="Kuo R.C."/>
            <person name="Labutti K."/>
            <person name="Haridas S."/>
            <person name="Kuo A."/>
            <person name="Salamov A."/>
            <person name="Ahrendt S.R."/>
            <person name="Lipzen A."/>
            <person name="Sullivan W."/>
            <person name="Andreopoulos W.B."/>
            <person name="Clum A."/>
            <person name="Lindquist E."/>
            <person name="Daum C."/>
            <person name="Ramamoorthy G.K."/>
            <person name="Gryganskyi A."/>
            <person name="Culley D."/>
            <person name="Magnuson J.K."/>
            <person name="James T.Y."/>
            <person name="O'Malley M.A."/>
            <person name="Stajich J.E."/>
            <person name="Spatafora J.W."/>
            <person name="Visel A."/>
            <person name="Grigoriev I.V."/>
        </authorList>
    </citation>
    <scope>NUCLEOTIDE SEQUENCE [LARGE SCALE GENOMIC DNA]</scope>
    <source>
        <strain evidence="9 10">CBS 115471</strain>
    </source>
</reference>
<dbReference type="GO" id="GO:0016579">
    <property type="term" value="P:protein deubiquitination"/>
    <property type="evidence" value="ECO:0007669"/>
    <property type="project" value="TreeGrafter"/>
</dbReference>
<keyword evidence="4 6" id="KW-0378">Hydrolase</keyword>
<organism evidence="9 10">
    <name type="scientific">Clohesyomyces aquaticus</name>
    <dbReference type="NCBI Taxonomy" id="1231657"/>
    <lineage>
        <taxon>Eukaryota</taxon>
        <taxon>Fungi</taxon>
        <taxon>Dikarya</taxon>
        <taxon>Ascomycota</taxon>
        <taxon>Pezizomycotina</taxon>
        <taxon>Dothideomycetes</taxon>
        <taxon>Pleosporomycetidae</taxon>
        <taxon>Pleosporales</taxon>
        <taxon>Lindgomycetaceae</taxon>
        <taxon>Clohesyomyces</taxon>
    </lineage>
</organism>
<feature type="non-terminal residue" evidence="9">
    <location>
        <position position="1"/>
    </location>
</feature>
<dbReference type="Proteomes" id="UP000193144">
    <property type="component" value="Unassembled WGS sequence"/>
</dbReference>
<dbReference type="InterPro" id="IPR038765">
    <property type="entry name" value="Papain-like_cys_pep_sf"/>
</dbReference>
<evidence type="ECO:0000256" key="6">
    <source>
        <dbReference type="PROSITE-ProRule" id="PRU01393"/>
    </source>
</evidence>
<dbReference type="PROSITE" id="PS52048">
    <property type="entry name" value="UCH_DOMAIN"/>
    <property type="match status" value="1"/>
</dbReference>
<comment type="caution">
    <text evidence="9">The sequence shown here is derived from an EMBL/GenBank/DDBJ whole genome shotgun (WGS) entry which is preliminary data.</text>
</comment>
<keyword evidence="5 6" id="KW-0788">Thiol protease</keyword>
<dbReference type="GO" id="GO:0005737">
    <property type="term" value="C:cytoplasm"/>
    <property type="evidence" value="ECO:0007669"/>
    <property type="project" value="TreeGrafter"/>
</dbReference>
<evidence type="ECO:0000256" key="3">
    <source>
        <dbReference type="ARBA" id="ARBA00022786"/>
    </source>
</evidence>
<dbReference type="SUPFAM" id="SSF54001">
    <property type="entry name" value="Cysteine proteinases"/>
    <property type="match status" value="1"/>
</dbReference>
<feature type="site" description="Important for enzyme activity" evidence="6">
    <location>
        <position position="204"/>
    </location>
</feature>
<proteinExistence type="inferred from homology"/>
<evidence type="ECO:0000256" key="1">
    <source>
        <dbReference type="ARBA" id="ARBA00000707"/>
    </source>
</evidence>
<feature type="non-terminal residue" evidence="9">
    <location>
        <position position="398"/>
    </location>
</feature>
<keyword evidence="2 6" id="KW-0645">Protease</keyword>
<dbReference type="Pfam" id="PF01088">
    <property type="entry name" value="Peptidase_C12"/>
    <property type="match status" value="1"/>
</dbReference>
<dbReference type="STRING" id="1231657.A0A1Y2A0C9"/>
<dbReference type="InterPro" id="IPR036959">
    <property type="entry name" value="Peptidase_C12_UCH_sf"/>
</dbReference>
<dbReference type="FunFam" id="3.40.532.10:FF:000010">
    <property type="entry name" value="Ubiquitin carboxyl-terminal hydrolase"/>
    <property type="match status" value="1"/>
</dbReference>
<dbReference type="GO" id="GO:0004843">
    <property type="term" value="F:cysteine-type deubiquitinase activity"/>
    <property type="evidence" value="ECO:0007669"/>
    <property type="project" value="UniProtKB-UniRule"/>
</dbReference>
<dbReference type="InterPro" id="IPR001578">
    <property type="entry name" value="Peptidase_C12_UCH"/>
</dbReference>
<accession>A0A1Y2A0C9</accession>
<dbReference type="AlphaFoldDB" id="A0A1Y2A0C9"/>
<evidence type="ECO:0000256" key="2">
    <source>
        <dbReference type="ARBA" id="ARBA00022670"/>
    </source>
</evidence>
<evidence type="ECO:0000313" key="9">
    <source>
        <dbReference type="EMBL" id="ORY15908.1"/>
    </source>
</evidence>
<feature type="domain" description="UCH catalytic" evidence="8">
    <location>
        <begin position="9"/>
        <end position="250"/>
    </location>
</feature>
<dbReference type="OrthoDB" id="1924260at2759"/>
<evidence type="ECO:0000259" key="8">
    <source>
        <dbReference type="PROSITE" id="PS52048"/>
    </source>
</evidence>